<reference evidence="8 9" key="1">
    <citation type="submission" date="2023-12" db="EMBL/GenBank/DDBJ databases">
        <title>Description of an unclassified Opitutus bacterium of Verrucomicrobiota.</title>
        <authorList>
            <person name="Zhang D.-F."/>
        </authorList>
    </citation>
    <scope>NUCLEOTIDE SEQUENCE [LARGE SCALE GENOMIC DNA]</scope>
    <source>
        <strain evidence="8 9">WL0086</strain>
    </source>
</reference>
<keyword evidence="2" id="KW-0201">Cytochrome c-type biogenesis</keyword>
<dbReference type="InterPro" id="IPR050553">
    <property type="entry name" value="Thioredoxin_ResA/DsbE_sf"/>
</dbReference>
<accession>A0ABZ1C3H8</accession>
<dbReference type="InterPro" id="IPR013766">
    <property type="entry name" value="Thioredoxin_domain"/>
</dbReference>
<keyword evidence="6" id="KW-0732">Signal</keyword>
<dbReference type="PANTHER" id="PTHR42852">
    <property type="entry name" value="THIOL:DISULFIDE INTERCHANGE PROTEIN DSBE"/>
    <property type="match status" value="1"/>
</dbReference>
<dbReference type="Gene3D" id="3.40.30.10">
    <property type="entry name" value="Glutaredoxin"/>
    <property type="match status" value="1"/>
</dbReference>
<evidence type="ECO:0000256" key="4">
    <source>
        <dbReference type="ARBA" id="ARBA00023284"/>
    </source>
</evidence>
<feature type="chain" id="PRO_5046212962" evidence="6">
    <location>
        <begin position="29"/>
        <end position="408"/>
    </location>
</feature>
<evidence type="ECO:0000256" key="6">
    <source>
        <dbReference type="SAM" id="SignalP"/>
    </source>
</evidence>
<name>A0ABZ1C3H8_9BACT</name>
<comment type="subcellular location">
    <subcellularLocation>
        <location evidence="1">Cell envelope</location>
    </subcellularLocation>
</comment>
<evidence type="ECO:0000256" key="5">
    <source>
        <dbReference type="SAM" id="MobiDB-lite"/>
    </source>
</evidence>
<dbReference type="Proteomes" id="UP000738431">
    <property type="component" value="Chromosome"/>
</dbReference>
<protein>
    <submittedName>
        <fullName evidence="8">TlpA disulfide reductase family protein</fullName>
    </submittedName>
</protein>
<keyword evidence="9" id="KW-1185">Reference proteome</keyword>
<feature type="signal peptide" evidence="6">
    <location>
        <begin position="1"/>
        <end position="28"/>
    </location>
</feature>
<keyword evidence="4" id="KW-0676">Redox-active center</keyword>
<evidence type="ECO:0000313" key="8">
    <source>
        <dbReference type="EMBL" id="WRQ86262.1"/>
    </source>
</evidence>
<evidence type="ECO:0000259" key="7">
    <source>
        <dbReference type="PROSITE" id="PS51352"/>
    </source>
</evidence>
<proteinExistence type="predicted"/>
<dbReference type="InterPro" id="IPR036249">
    <property type="entry name" value="Thioredoxin-like_sf"/>
</dbReference>
<feature type="region of interest" description="Disordered" evidence="5">
    <location>
        <begin position="54"/>
        <end position="79"/>
    </location>
</feature>
<dbReference type="EMBL" id="CP139781">
    <property type="protein sequence ID" value="WRQ86262.1"/>
    <property type="molecule type" value="Genomic_DNA"/>
</dbReference>
<evidence type="ECO:0000256" key="3">
    <source>
        <dbReference type="ARBA" id="ARBA00023157"/>
    </source>
</evidence>
<feature type="compositionally biased region" description="Basic and acidic residues" evidence="5">
    <location>
        <begin position="58"/>
        <end position="79"/>
    </location>
</feature>
<dbReference type="Pfam" id="PF00578">
    <property type="entry name" value="AhpC-TSA"/>
    <property type="match status" value="1"/>
</dbReference>
<evidence type="ECO:0000313" key="9">
    <source>
        <dbReference type="Proteomes" id="UP000738431"/>
    </source>
</evidence>
<dbReference type="RefSeq" id="WP_221031190.1">
    <property type="nucleotide sequence ID" value="NZ_CP139781.1"/>
</dbReference>
<keyword evidence="3" id="KW-1015">Disulfide bond</keyword>
<feature type="domain" description="Thioredoxin" evidence="7">
    <location>
        <begin position="251"/>
        <end position="408"/>
    </location>
</feature>
<gene>
    <name evidence="8" type="ORF">K1X11_015710</name>
</gene>
<sequence length="408" mass="45527">MSPSLLSRSLFSRLLPAALLACAVALRAQDEPSSNDPAQEAAWAEVQAIMTRPSSFADKPRDELTPADRRLGMRESDQRSQDLEAAIDAYVATYPDDPRRLNVFVMLSYQPPHYITGFTSADDENPTWGSLEGDEVKAAAFAERQWQRIDEVLASSDATEREIGGAFYSRYVDTRSVFLDDRTEENRQRFLDVAAAMMDRLPDAAGRLVREHTGFLQEYGTEAEQAAFFARLESSEDPEVQRMLAEAKGDYSRFDGIAETAFTAADGREVDLTKMRGKVVLIDFWATWCGPCIAEIPNLVANYAKYHDQGFEIVGITLENSGVRSGFDDPANAPKLAAAKARMLAFADKREMPWPQYFDGKFWQNDLAQRYGINAIPAMVLIGPDGEVASIEARGPELERQIKRLLKL</sequence>
<organism evidence="8 9">
    <name type="scientific">Actomonas aquatica</name>
    <dbReference type="NCBI Taxonomy" id="2866162"/>
    <lineage>
        <taxon>Bacteria</taxon>
        <taxon>Pseudomonadati</taxon>
        <taxon>Verrucomicrobiota</taxon>
        <taxon>Opitutia</taxon>
        <taxon>Opitutales</taxon>
        <taxon>Opitutaceae</taxon>
        <taxon>Actomonas</taxon>
    </lineage>
</organism>
<dbReference type="CDD" id="cd02966">
    <property type="entry name" value="TlpA_like_family"/>
    <property type="match status" value="1"/>
</dbReference>
<dbReference type="PANTHER" id="PTHR42852:SF6">
    <property type="entry name" value="THIOL:DISULFIDE INTERCHANGE PROTEIN DSBE"/>
    <property type="match status" value="1"/>
</dbReference>
<dbReference type="SUPFAM" id="SSF52833">
    <property type="entry name" value="Thioredoxin-like"/>
    <property type="match status" value="1"/>
</dbReference>
<dbReference type="PROSITE" id="PS51352">
    <property type="entry name" value="THIOREDOXIN_2"/>
    <property type="match status" value="1"/>
</dbReference>
<evidence type="ECO:0000256" key="2">
    <source>
        <dbReference type="ARBA" id="ARBA00022748"/>
    </source>
</evidence>
<evidence type="ECO:0000256" key="1">
    <source>
        <dbReference type="ARBA" id="ARBA00004196"/>
    </source>
</evidence>
<dbReference type="InterPro" id="IPR000866">
    <property type="entry name" value="AhpC/TSA"/>
</dbReference>